<dbReference type="SMART" id="SM00240">
    <property type="entry name" value="FHA"/>
    <property type="match status" value="1"/>
</dbReference>
<evidence type="ECO:0000259" key="3">
    <source>
        <dbReference type="PROSITE" id="PS50011"/>
    </source>
</evidence>
<dbReference type="Pfam" id="PF00069">
    <property type="entry name" value="Pkinase"/>
    <property type="match status" value="1"/>
</dbReference>
<gene>
    <name evidence="4" type="ORF">PT974_10679</name>
</gene>
<evidence type="ECO:0000256" key="1">
    <source>
        <dbReference type="ARBA" id="ARBA00005575"/>
    </source>
</evidence>
<dbReference type="PROSITE" id="PS00108">
    <property type="entry name" value="PROTEIN_KINASE_ST"/>
    <property type="match status" value="1"/>
</dbReference>
<evidence type="ECO:0000313" key="4">
    <source>
        <dbReference type="EMBL" id="KAK5989179.1"/>
    </source>
</evidence>
<dbReference type="InterPro" id="IPR008984">
    <property type="entry name" value="SMAD_FHA_dom_sf"/>
</dbReference>
<dbReference type="InterPro" id="IPR000719">
    <property type="entry name" value="Prot_kinase_dom"/>
</dbReference>
<dbReference type="InterPro" id="IPR000253">
    <property type="entry name" value="FHA_dom"/>
</dbReference>
<evidence type="ECO:0000313" key="5">
    <source>
        <dbReference type="Proteomes" id="UP001338125"/>
    </source>
</evidence>
<feature type="domain" description="Protein kinase" evidence="3">
    <location>
        <begin position="159"/>
        <end position="422"/>
    </location>
</feature>
<sequence length="618" mass="70997">MENSNDQKTISYDDYNEKPVAYIYLVDGRVGDQPQEVFPIWDQAIFKIGRDPRSNTLPIETDEENMVSRNHCEIYVVVYEHSVNHIYVRDRKSFNGTYVNGNLVGIGPEMSSGYLLEDGDTIEIRPYWRFIVRQAWKPPEHPLTSLQKEECKVFADEYLVTERCIGHGADAAVYLAIETATKKQLVCKVVHLGRPHGRSSCENNRRKLQEADVLRQIQHPNILPYIDAISSPHTLYTFTELAAGGDLLSFILRREVVREFDARIILRQVVRGLSYLHSKGIVHRDLKLENILLAYSPKIAYHRIMLSDFGTCAVPRRSRMRTQVGTETYQAPEIYTRTQPQTPAVDIWSLGIVTLHLLTSGREVLGDLSLKGQEEIKAFIDKTMLKVSPKPSMESTKFVLGCLQITPEDRMTAIEAECHDWFCTPEKDFEFFQKLDRRIMTNWGPQSQLKPMPLELRSMAESILVSPDMANVSIYDQIGVVKEGSRSIEEKSQYFGEMEIIKKANVAEFTKPPPPQPRLKEVSKAAITEKKQTRPHSEGFCERVRQTPRLENTHTKSQRMRIDDTMFLPLPGLDRHLRPATSYNQRQLILAELERTNAKFLVDVQSIFMKNQDDLALR</sequence>
<feature type="domain" description="FHA" evidence="2">
    <location>
        <begin position="46"/>
        <end position="104"/>
    </location>
</feature>
<dbReference type="Proteomes" id="UP001338125">
    <property type="component" value="Unassembled WGS sequence"/>
</dbReference>
<accession>A0ABR0SB27</accession>
<keyword evidence="5" id="KW-1185">Reference proteome</keyword>
<dbReference type="Gene3D" id="2.60.200.20">
    <property type="match status" value="1"/>
</dbReference>
<name>A0ABR0SB27_9HYPO</name>
<evidence type="ECO:0000259" key="2">
    <source>
        <dbReference type="PROSITE" id="PS50006"/>
    </source>
</evidence>
<dbReference type="PROSITE" id="PS50006">
    <property type="entry name" value="FHA_DOMAIN"/>
    <property type="match status" value="1"/>
</dbReference>
<dbReference type="Gene3D" id="1.10.510.10">
    <property type="entry name" value="Transferase(Phosphotransferase) domain 1"/>
    <property type="match status" value="1"/>
</dbReference>
<comment type="similarity">
    <text evidence="1">Belongs to the protein kinase superfamily. CAMK Ser/Thr protein kinase family. CHEK2 subfamily.</text>
</comment>
<protein>
    <submittedName>
        <fullName evidence="4">Meiosis-specific serine/threonine-protein kinase mek1-like protein</fullName>
    </submittedName>
</protein>
<reference evidence="4 5" key="1">
    <citation type="submission" date="2024-01" db="EMBL/GenBank/DDBJ databases">
        <title>Complete genome of Cladobotryum mycophilum ATHUM6906.</title>
        <authorList>
            <person name="Christinaki A.C."/>
            <person name="Myridakis A.I."/>
            <person name="Kouvelis V.N."/>
        </authorList>
    </citation>
    <scope>NUCLEOTIDE SEQUENCE [LARGE SCALE GENOMIC DNA]</scope>
    <source>
        <strain evidence="4 5">ATHUM6906</strain>
    </source>
</reference>
<organism evidence="4 5">
    <name type="scientific">Cladobotryum mycophilum</name>
    <dbReference type="NCBI Taxonomy" id="491253"/>
    <lineage>
        <taxon>Eukaryota</taxon>
        <taxon>Fungi</taxon>
        <taxon>Dikarya</taxon>
        <taxon>Ascomycota</taxon>
        <taxon>Pezizomycotina</taxon>
        <taxon>Sordariomycetes</taxon>
        <taxon>Hypocreomycetidae</taxon>
        <taxon>Hypocreales</taxon>
        <taxon>Hypocreaceae</taxon>
        <taxon>Cladobotryum</taxon>
    </lineage>
</organism>
<dbReference type="SMART" id="SM00220">
    <property type="entry name" value="S_TKc"/>
    <property type="match status" value="1"/>
</dbReference>
<dbReference type="SUPFAM" id="SSF56112">
    <property type="entry name" value="Protein kinase-like (PK-like)"/>
    <property type="match status" value="1"/>
</dbReference>
<comment type="caution">
    <text evidence="4">The sequence shown here is derived from an EMBL/GenBank/DDBJ whole genome shotgun (WGS) entry which is preliminary data.</text>
</comment>
<dbReference type="Pfam" id="PF00498">
    <property type="entry name" value="FHA"/>
    <property type="match status" value="1"/>
</dbReference>
<dbReference type="InterPro" id="IPR011009">
    <property type="entry name" value="Kinase-like_dom_sf"/>
</dbReference>
<dbReference type="PROSITE" id="PS50011">
    <property type="entry name" value="PROTEIN_KINASE_DOM"/>
    <property type="match status" value="1"/>
</dbReference>
<proteinExistence type="inferred from homology"/>
<dbReference type="InterPro" id="IPR008271">
    <property type="entry name" value="Ser/Thr_kinase_AS"/>
</dbReference>
<dbReference type="PANTHER" id="PTHR24347">
    <property type="entry name" value="SERINE/THREONINE-PROTEIN KINASE"/>
    <property type="match status" value="1"/>
</dbReference>
<dbReference type="SUPFAM" id="SSF49879">
    <property type="entry name" value="SMAD/FHA domain"/>
    <property type="match status" value="1"/>
</dbReference>
<dbReference type="EMBL" id="JAVFKD010000015">
    <property type="protein sequence ID" value="KAK5989179.1"/>
    <property type="molecule type" value="Genomic_DNA"/>
</dbReference>